<gene>
    <name evidence="1" type="ORF">A2161_03125</name>
</gene>
<dbReference type="Proteomes" id="UP000179266">
    <property type="component" value="Unassembled WGS sequence"/>
</dbReference>
<protein>
    <submittedName>
        <fullName evidence="1">Uncharacterized protein</fullName>
    </submittedName>
</protein>
<name>A0A1F7RXY8_9BACT</name>
<dbReference type="AlphaFoldDB" id="A0A1F7RXY8"/>
<comment type="caution">
    <text evidence="1">The sequence shown here is derived from an EMBL/GenBank/DDBJ whole genome shotgun (WGS) entry which is preliminary data.</text>
</comment>
<evidence type="ECO:0000313" key="1">
    <source>
        <dbReference type="EMBL" id="OGL46393.1"/>
    </source>
</evidence>
<accession>A0A1F7RXY8</accession>
<proteinExistence type="predicted"/>
<evidence type="ECO:0000313" key="2">
    <source>
        <dbReference type="Proteomes" id="UP000179266"/>
    </source>
</evidence>
<organism evidence="1 2">
    <name type="scientific">Candidatus Schekmanbacteria bacterium RBG_13_48_7</name>
    <dbReference type="NCBI Taxonomy" id="1817878"/>
    <lineage>
        <taxon>Bacteria</taxon>
        <taxon>Candidatus Schekmaniibacteriota</taxon>
    </lineage>
</organism>
<dbReference type="EMBL" id="MGDD01000130">
    <property type="protein sequence ID" value="OGL46393.1"/>
    <property type="molecule type" value="Genomic_DNA"/>
</dbReference>
<reference evidence="1 2" key="1">
    <citation type="journal article" date="2016" name="Nat. Commun.">
        <title>Thousands of microbial genomes shed light on interconnected biogeochemical processes in an aquifer system.</title>
        <authorList>
            <person name="Anantharaman K."/>
            <person name="Brown C.T."/>
            <person name="Hug L.A."/>
            <person name="Sharon I."/>
            <person name="Castelle C.J."/>
            <person name="Probst A.J."/>
            <person name="Thomas B.C."/>
            <person name="Singh A."/>
            <person name="Wilkins M.J."/>
            <person name="Karaoz U."/>
            <person name="Brodie E.L."/>
            <person name="Williams K.H."/>
            <person name="Hubbard S.S."/>
            <person name="Banfield J.F."/>
        </authorList>
    </citation>
    <scope>NUCLEOTIDE SEQUENCE [LARGE SCALE GENOMIC DNA]</scope>
</reference>
<sequence length="107" mass="12744">MTIPRNTIIQMIMDAMTKEEIPGIENLKPEEFLKLKVKDLQLDIPPLPSDTNFAKKSLTIAIKWEFIEKNHRLILSWTFFQDENKSMKDLVDRCEKYHFELPKAFFE</sequence>